<name>A0A5C3L6G7_COPMA</name>
<dbReference type="AlphaFoldDB" id="A0A5C3L6G7"/>
<accession>A0A5C3L6G7</accession>
<protein>
    <submittedName>
        <fullName evidence="1">Uncharacterized protein</fullName>
    </submittedName>
</protein>
<proteinExistence type="predicted"/>
<evidence type="ECO:0000313" key="2">
    <source>
        <dbReference type="Proteomes" id="UP000307440"/>
    </source>
</evidence>
<sequence length="234" mass="26283">MNFGTYDKIGDRLEMFALSLSRQNNRNRPPRLRFQVHVTTDNTFGPPHLSKTLRKVELFGTYSDTLKWLTNSTLGLSRLKIKLEESSEHSWEQVAEYVSVAYPSTLENLSISSERNIHCRTLIQLAAMDRLASLSVTAPLTGLATSKEANDFVLAAVQGDNKAHPLQVLHLMECHWGNAVPTFLTLDDLARKETRLRSLSLKVNSLVTFPQIRGQTFVGSTHRMSPSNAYGVRV</sequence>
<gene>
    <name evidence="1" type="ORF">FA15DRAFT_74902</name>
</gene>
<reference evidence="1 2" key="1">
    <citation type="journal article" date="2019" name="Nat. Ecol. Evol.">
        <title>Megaphylogeny resolves global patterns of mushroom evolution.</title>
        <authorList>
            <person name="Varga T."/>
            <person name="Krizsan K."/>
            <person name="Foldi C."/>
            <person name="Dima B."/>
            <person name="Sanchez-Garcia M."/>
            <person name="Sanchez-Ramirez S."/>
            <person name="Szollosi G.J."/>
            <person name="Szarkandi J.G."/>
            <person name="Papp V."/>
            <person name="Albert L."/>
            <person name="Andreopoulos W."/>
            <person name="Angelini C."/>
            <person name="Antonin V."/>
            <person name="Barry K.W."/>
            <person name="Bougher N.L."/>
            <person name="Buchanan P."/>
            <person name="Buyck B."/>
            <person name="Bense V."/>
            <person name="Catcheside P."/>
            <person name="Chovatia M."/>
            <person name="Cooper J."/>
            <person name="Damon W."/>
            <person name="Desjardin D."/>
            <person name="Finy P."/>
            <person name="Geml J."/>
            <person name="Haridas S."/>
            <person name="Hughes K."/>
            <person name="Justo A."/>
            <person name="Karasinski D."/>
            <person name="Kautmanova I."/>
            <person name="Kiss B."/>
            <person name="Kocsube S."/>
            <person name="Kotiranta H."/>
            <person name="LaButti K.M."/>
            <person name="Lechner B.E."/>
            <person name="Liimatainen K."/>
            <person name="Lipzen A."/>
            <person name="Lukacs Z."/>
            <person name="Mihaltcheva S."/>
            <person name="Morgado L.N."/>
            <person name="Niskanen T."/>
            <person name="Noordeloos M.E."/>
            <person name="Ohm R.A."/>
            <person name="Ortiz-Santana B."/>
            <person name="Ovrebo C."/>
            <person name="Racz N."/>
            <person name="Riley R."/>
            <person name="Savchenko A."/>
            <person name="Shiryaev A."/>
            <person name="Soop K."/>
            <person name="Spirin V."/>
            <person name="Szebenyi C."/>
            <person name="Tomsovsky M."/>
            <person name="Tulloss R.E."/>
            <person name="Uehling J."/>
            <person name="Grigoriev I.V."/>
            <person name="Vagvolgyi C."/>
            <person name="Papp T."/>
            <person name="Martin F.M."/>
            <person name="Miettinen O."/>
            <person name="Hibbett D.S."/>
            <person name="Nagy L.G."/>
        </authorList>
    </citation>
    <scope>NUCLEOTIDE SEQUENCE [LARGE SCALE GENOMIC DNA]</scope>
    <source>
        <strain evidence="1 2">CBS 121175</strain>
    </source>
</reference>
<dbReference type="EMBL" id="ML210157">
    <property type="protein sequence ID" value="TFK28265.1"/>
    <property type="molecule type" value="Genomic_DNA"/>
</dbReference>
<dbReference type="Proteomes" id="UP000307440">
    <property type="component" value="Unassembled WGS sequence"/>
</dbReference>
<evidence type="ECO:0000313" key="1">
    <source>
        <dbReference type="EMBL" id="TFK28265.1"/>
    </source>
</evidence>
<organism evidence="1 2">
    <name type="scientific">Coprinopsis marcescibilis</name>
    <name type="common">Agaric fungus</name>
    <name type="synonym">Psathyrella marcescibilis</name>
    <dbReference type="NCBI Taxonomy" id="230819"/>
    <lineage>
        <taxon>Eukaryota</taxon>
        <taxon>Fungi</taxon>
        <taxon>Dikarya</taxon>
        <taxon>Basidiomycota</taxon>
        <taxon>Agaricomycotina</taxon>
        <taxon>Agaricomycetes</taxon>
        <taxon>Agaricomycetidae</taxon>
        <taxon>Agaricales</taxon>
        <taxon>Agaricineae</taxon>
        <taxon>Psathyrellaceae</taxon>
        <taxon>Coprinopsis</taxon>
    </lineage>
</organism>
<keyword evidence="2" id="KW-1185">Reference proteome</keyword>